<dbReference type="Gene3D" id="1.25.40.20">
    <property type="entry name" value="Ankyrin repeat-containing domain"/>
    <property type="match status" value="1"/>
</dbReference>
<dbReference type="Pfam" id="PF12796">
    <property type="entry name" value="Ank_2"/>
    <property type="match status" value="1"/>
</dbReference>
<name>A0A2B7YDH7_POLH7</name>
<dbReference type="SMART" id="SM00248">
    <property type="entry name" value="ANK"/>
    <property type="match status" value="1"/>
</dbReference>
<reference evidence="4 5" key="1">
    <citation type="submission" date="2017-10" db="EMBL/GenBank/DDBJ databases">
        <title>Comparative genomics in systemic dimorphic fungi from Ajellomycetaceae.</title>
        <authorList>
            <person name="Munoz J.F."/>
            <person name="Mcewen J.G."/>
            <person name="Clay O.K."/>
            <person name="Cuomo C.A."/>
        </authorList>
    </citation>
    <scope>NUCLEOTIDE SEQUENCE [LARGE SCALE GENOMIC DNA]</scope>
    <source>
        <strain evidence="4 5">UAMH7299</strain>
    </source>
</reference>
<sequence length="86" mass="9725">MNTIENKKDRLLDNTGEWIFSDPNFHMIDILAQHGASVQTTDTLGWTPLHRAADHGDTKVVSRLLQYKADVEAKDDGTWTPLYSVL</sequence>
<dbReference type="AlphaFoldDB" id="A0A2B7YDH7"/>
<evidence type="ECO:0000256" key="3">
    <source>
        <dbReference type="PROSITE-ProRule" id="PRU00023"/>
    </source>
</evidence>
<evidence type="ECO:0000313" key="5">
    <source>
        <dbReference type="Proteomes" id="UP000224634"/>
    </source>
</evidence>
<dbReference type="InterPro" id="IPR002110">
    <property type="entry name" value="Ankyrin_rpt"/>
</dbReference>
<proteinExistence type="predicted"/>
<dbReference type="OrthoDB" id="195446at2759"/>
<protein>
    <submittedName>
        <fullName evidence="4">Uncharacterized protein</fullName>
    </submittedName>
</protein>
<evidence type="ECO:0000256" key="2">
    <source>
        <dbReference type="ARBA" id="ARBA00023043"/>
    </source>
</evidence>
<keyword evidence="5" id="KW-1185">Reference proteome</keyword>
<keyword evidence="1" id="KW-0677">Repeat</keyword>
<gene>
    <name evidence="4" type="ORF">AJ80_04404</name>
</gene>
<dbReference type="Proteomes" id="UP000224634">
    <property type="component" value="Unassembled WGS sequence"/>
</dbReference>
<dbReference type="STRING" id="1447883.A0A2B7YDH7"/>
<feature type="repeat" description="ANK" evidence="3">
    <location>
        <begin position="44"/>
        <end position="76"/>
    </location>
</feature>
<evidence type="ECO:0000256" key="1">
    <source>
        <dbReference type="ARBA" id="ARBA00022737"/>
    </source>
</evidence>
<comment type="caution">
    <text evidence="4">The sequence shown here is derived from an EMBL/GenBank/DDBJ whole genome shotgun (WGS) entry which is preliminary data.</text>
</comment>
<evidence type="ECO:0000313" key="4">
    <source>
        <dbReference type="EMBL" id="PGH18657.1"/>
    </source>
</evidence>
<accession>A0A2B7YDH7</accession>
<dbReference type="PANTHER" id="PTHR24171">
    <property type="entry name" value="ANKYRIN REPEAT DOMAIN-CONTAINING PROTEIN 39-RELATED"/>
    <property type="match status" value="1"/>
</dbReference>
<organism evidence="4 5">
    <name type="scientific">Polytolypa hystricis (strain UAMH7299)</name>
    <dbReference type="NCBI Taxonomy" id="1447883"/>
    <lineage>
        <taxon>Eukaryota</taxon>
        <taxon>Fungi</taxon>
        <taxon>Dikarya</taxon>
        <taxon>Ascomycota</taxon>
        <taxon>Pezizomycotina</taxon>
        <taxon>Eurotiomycetes</taxon>
        <taxon>Eurotiomycetidae</taxon>
        <taxon>Onygenales</taxon>
        <taxon>Onygenales incertae sedis</taxon>
        <taxon>Polytolypa</taxon>
    </lineage>
</organism>
<dbReference type="PROSITE" id="PS50297">
    <property type="entry name" value="ANK_REP_REGION"/>
    <property type="match status" value="1"/>
</dbReference>
<dbReference type="InterPro" id="IPR036770">
    <property type="entry name" value="Ankyrin_rpt-contain_sf"/>
</dbReference>
<dbReference type="PROSITE" id="PS50088">
    <property type="entry name" value="ANK_REPEAT"/>
    <property type="match status" value="1"/>
</dbReference>
<keyword evidence="2 3" id="KW-0040">ANK repeat</keyword>
<dbReference type="EMBL" id="PDNA01000056">
    <property type="protein sequence ID" value="PGH18657.1"/>
    <property type="molecule type" value="Genomic_DNA"/>
</dbReference>
<dbReference type="SUPFAM" id="SSF48403">
    <property type="entry name" value="Ankyrin repeat"/>
    <property type="match status" value="1"/>
</dbReference>